<dbReference type="EMBL" id="CP123498">
    <property type="protein sequence ID" value="WGL95973.1"/>
    <property type="molecule type" value="Genomic_DNA"/>
</dbReference>
<protein>
    <submittedName>
        <fullName evidence="1">Uncharacterized protein</fullName>
    </submittedName>
</protein>
<gene>
    <name evidence="1" type="ORF">QE207_05145</name>
</gene>
<accession>A0AA95K830</accession>
<name>A0AA95K830_9GAMM</name>
<dbReference type="Proteomes" id="UP001177597">
    <property type="component" value="Chromosome"/>
</dbReference>
<evidence type="ECO:0000313" key="1">
    <source>
        <dbReference type="EMBL" id="WGL95973.1"/>
    </source>
</evidence>
<organism evidence="1 2">
    <name type="scientific">Arsenophonus nasoniae</name>
    <name type="common">son-killer infecting Nasonia vitripennis</name>
    <dbReference type="NCBI Taxonomy" id="638"/>
    <lineage>
        <taxon>Bacteria</taxon>
        <taxon>Pseudomonadati</taxon>
        <taxon>Pseudomonadota</taxon>
        <taxon>Gammaproteobacteria</taxon>
        <taxon>Enterobacterales</taxon>
        <taxon>Morganellaceae</taxon>
        <taxon>Arsenophonus</taxon>
    </lineage>
</organism>
<proteinExistence type="predicted"/>
<evidence type="ECO:0000313" key="2">
    <source>
        <dbReference type="Proteomes" id="UP001177597"/>
    </source>
</evidence>
<sequence>MKVKCINNKDENSNIIEGLEVGKVYEVFTHDMHDYHYVYLDNLIKLGINCSDYKKSKYFQVHQEKESTQKTLRDEFAMAAMKGDWAAQNETGLAHYSTQDIEYLQKAAKSYYMMADAMLKVRNENEQTKE</sequence>
<dbReference type="AlphaFoldDB" id="A0AA95K830"/>
<reference evidence="1" key="1">
    <citation type="submission" date="2023-04" db="EMBL/GenBank/DDBJ databases">
        <title>Genome dynamics across the evolutionary transition to endosymbiosis.</title>
        <authorList>
            <person name="Siozios S."/>
            <person name="Nadal-Jimenez P."/>
            <person name="Azagi T."/>
            <person name="Sprong H."/>
            <person name="Frost C.L."/>
            <person name="Parratt S.R."/>
            <person name="Taylor G."/>
            <person name="Brettell L."/>
            <person name="Lew K.C."/>
            <person name="Croft L."/>
            <person name="King K.C."/>
            <person name="Brockhurst M.A."/>
            <person name="Hypsa V."/>
            <person name="Novakova E."/>
            <person name="Darby A.C."/>
            <person name="Hurst G.D.D."/>
        </authorList>
    </citation>
    <scope>NUCLEOTIDE SEQUENCE</scope>
    <source>
        <strain evidence="1">AIh</strain>
    </source>
</reference>
<dbReference type="RefSeq" id="WP_280629678.1">
    <property type="nucleotide sequence ID" value="NZ_CP123498.1"/>
</dbReference>